<evidence type="ECO:0000256" key="5">
    <source>
        <dbReference type="ARBA" id="ARBA00022777"/>
    </source>
</evidence>
<gene>
    <name evidence="8" type="ORF">COT54_00345</name>
</gene>
<sequence length="325" mass="35579">KALQIVDDTRIVRTLPTIKWLMAHGALQIVLMSHLGKPSFAPVELRSGEGRGKFSLKPIVKYAEKLIGEKIVLCDTATQCQSDTSKLIMLENLRLWEGEDKNDPEFAKRLASLGEIYVNEAFGECHRSSASIVGIPKYLPSYGGFWLRDEVETILRVRDNPEHPYVVVMGGAKVDDKIKLIEVLSKRADTILLGGKLANEYVQRGIKVGGQAKIMVPLEGSNLLDIGAHTQALYVREIAKAKTIVWNGPMGKVEEVQYRAGTEAIYIAINANEVAYTLVGGGDTLAAITQEQHLTRIDHVSTGGGAMLKLLESGSLVGIEKLMNC</sequence>
<dbReference type="EC" id="2.7.2.3" evidence="2 7"/>
<keyword evidence="5 7" id="KW-0418">Kinase</keyword>
<dbReference type="AlphaFoldDB" id="A0A2H0X001"/>
<dbReference type="PANTHER" id="PTHR11406:SF23">
    <property type="entry name" value="PHOSPHOGLYCERATE KINASE 1, CHLOROPLASTIC-RELATED"/>
    <property type="match status" value="1"/>
</dbReference>
<dbReference type="Gene3D" id="3.40.50.1260">
    <property type="entry name" value="Phosphoglycerate kinase, N-terminal domain"/>
    <property type="match status" value="3"/>
</dbReference>
<evidence type="ECO:0000313" key="8">
    <source>
        <dbReference type="EMBL" id="PIS18236.1"/>
    </source>
</evidence>
<evidence type="ECO:0000256" key="6">
    <source>
        <dbReference type="ARBA" id="ARBA00022840"/>
    </source>
</evidence>
<evidence type="ECO:0000256" key="4">
    <source>
        <dbReference type="ARBA" id="ARBA00022741"/>
    </source>
</evidence>
<evidence type="ECO:0000256" key="7">
    <source>
        <dbReference type="RuleBase" id="RU000532"/>
    </source>
</evidence>
<dbReference type="Pfam" id="PF00162">
    <property type="entry name" value="PGK"/>
    <property type="match status" value="2"/>
</dbReference>
<organism evidence="8 9">
    <name type="scientific">Candidatus Collierbacteria bacterium CG09_land_8_20_14_0_10_46_12</name>
    <dbReference type="NCBI Taxonomy" id="1974533"/>
    <lineage>
        <taxon>Bacteria</taxon>
        <taxon>Candidatus Collieribacteriota</taxon>
    </lineage>
</organism>
<dbReference type="GO" id="GO:0006096">
    <property type="term" value="P:glycolytic process"/>
    <property type="evidence" value="ECO:0007669"/>
    <property type="project" value="InterPro"/>
</dbReference>
<dbReference type="GO" id="GO:0004618">
    <property type="term" value="F:phosphoglycerate kinase activity"/>
    <property type="evidence" value="ECO:0007669"/>
    <property type="project" value="UniProtKB-EC"/>
</dbReference>
<dbReference type="InterPro" id="IPR015824">
    <property type="entry name" value="Phosphoglycerate_kinase_N"/>
</dbReference>
<keyword evidence="3 7" id="KW-0808">Transferase</keyword>
<dbReference type="SUPFAM" id="SSF53748">
    <property type="entry name" value="Phosphoglycerate kinase"/>
    <property type="match status" value="1"/>
</dbReference>
<dbReference type="GO" id="GO:0005524">
    <property type="term" value="F:ATP binding"/>
    <property type="evidence" value="ECO:0007669"/>
    <property type="project" value="UniProtKB-KW"/>
</dbReference>
<feature type="non-terminal residue" evidence="8">
    <location>
        <position position="1"/>
    </location>
</feature>
<proteinExistence type="inferred from homology"/>
<reference evidence="9" key="1">
    <citation type="submission" date="2017-09" db="EMBL/GenBank/DDBJ databases">
        <title>Depth-based differentiation of microbial function through sediment-hosted aquifers and enrichment of novel symbionts in the deep terrestrial subsurface.</title>
        <authorList>
            <person name="Probst A.J."/>
            <person name="Ladd B."/>
            <person name="Jarett J.K."/>
            <person name="Geller-Mcgrath D.E."/>
            <person name="Sieber C.M.K."/>
            <person name="Emerson J.B."/>
            <person name="Anantharaman K."/>
            <person name="Thomas B.C."/>
            <person name="Malmstrom R."/>
            <person name="Stieglmeier M."/>
            <person name="Klingl A."/>
            <person name="Woyke T."/>
            <person name="Ryan C.M."/>
            <person name="Banfield J.F."/>
        </authorList>
    </citation>
    <scope>NUCLEOTIDE SEQUENCE [LARGE SCALE GENOMIC DNA]</scope>
</reference>
<name>A0A2H0X001_9BACT</name>
<dbReference type="InterPro" id="IPR001576">
    <property type="entry name" value="Phosphoglycerate_kinase"/>
</dbReference>
<evidence type="ECO:0000256" key="1">
    <source>
        <dbReference type="ARBA" id="ARBA00000642"/>
    </source>
</evidence>
<dbReference type="Proteomes" id="UP000229574">
    <property type="component" value="Unassembled WGS sequence"/>
</dbReference>
<keyword evidence="4" id="KW-0547">Nucleotide-binding</keyword>
<keyword evidence="6" id="KW-0067">ATP-binding</keyword>
<dbReference type="GO" id="GO:0005829">
    <property type="term" value="C:cytosol"/>
    <property type="evidence" value="ECO:0007669"/>
    <property type="project" value="TreeGrafter"/>
</dbReference>
<dbReference type="GO" id="GO:0006094">
    <property type="term" value="P:gluconeogenesis"/>
    <property type="evidence" value="ECO:0007669"/>
    <property type="project" value="TreeGrafter"/>
</dbReference>
<evidence type="ECO:0000256" key="3">
    <source>
        <dbReference type="ARBA" id="ARBA00022679"/>
    </source>
</evidence>
<dbReference type="PANTHER" id="PTHR11406">
    <property type="entry name" value="PHOSPHOGLYCERATE KINASE"/>
    <property type="match status" value="1"/>
</dbReference>
<comment type="catalytic activity">
    <reaction evidence="1 7">
        <text>(2R)-3-phosphoglycerate + ATP = (2R)-3-phospho-glyceroyl phosphate + ADP</text>
        <dbReference type="Rhea" id="RHEA:14801"/>
        <dbReference type="ChEBI" id="CHEBI:30616"/>
        <dbReference type="ChEBI" id="CHEBI:57604"/>
        <dbReference type="ChEBI" id="CHEBI:58272"/>
        <dbReference type="ChEBI" id="CHEBI:456216"/>
        <dbReference type="EC" id="2.7.2.3"/>
    </reaction>
</comment>
<dbReference type="InterPro" id="IPR036043">
    <property type="entry name" value="Phosphoglycerate_kinase_sf"/>
</dbReference>
<comment type="similarity">
    <text evidence="7">Belongs to the phosphoglycerate kinase family.</text>
</comment>
<protein>
    <recommendedName>
        <fullName evidence="2 7">Phosphoglycerate kinase</fullName>
        <ecNumber evidence="2 7">2.7.2.3</ecNumber>
    </recommendedName>
</protein>
<dbReference type="GO" id="GO:0043531">
    <property type="term" value="F:ADP binding"/>
    <property type="evidence" value="ECO:0007669"/>
    <property type="project" value="TreeGrafter"/>
</dbReference>
<evidence type="ECO:0000256" key="2">
    <source>
        <dbReference type="ARBA" id="ARBA00013061"/>
    </source>
</evidence>
<evidence type="ECO:0000313" key="9">
    <source>
        <dbReference type="Proteomes" id="UP000229574"/>
    </source>
</evidence>
<comment type="caution">
    <text evidence="8">The sequence shown here is derived from an EMBL/GenBank/DDBJ whole genome shotgun (WGS) entry which is preliminary data.</text>
</comment>
<dbReference type="EMBL" id="PEYY01000014">
    <property type="protein sequence ID" value="PIS18236.1"/>
    <property type="molecule type" value="Genomic_DNA"/>
</dbReference>
<dbReference type="PRINTS" id="PR00477">
    <property type="entry name" value="PHGLYCKINASE"/>
</dbReference>
<accession>A0A2H0X001</accession>